<evidence type="ECO:0000256" key="2">
    <source>
        <dbReference type="ARBA" id="ARBA00022679"/>
    </source>
</evidence>
<keyword evidence="2" id="KW-0808">Transferase</keyword>
<comment type="caution">
    <text evidence="7">The sequence shown here is derived from an EMBL/GenBank/DDBJ whole genome shotgun (WGS) entry which is preliminary data.</text>
</comment>
<keyword evidence="4" id="KW-0833">Ubl conjugation pathway</keyword>
<evidence type="ECO:0000256" key="4">
    <source>
        <dbReference type="ARBA" id="ARBA00022786"/>
    </source>
</evidence>
<reference evidence="7" key="1">
    <citation type="submission" date="2020-11" db="EMBL/GenBank/DDBJ databases">
        <authorList>
            <consortium name="DOE Joint Genome Institute"/>
            <person name="Ahrendt S."/>
            <person name="Riley R."/>
            <person name="Andreopoulos W."/>
            <person name="Labutti K."/>
            <person name="Pangilinan J."/>
            <person name="Ruiz-Duenas F.J."/>
            <person name="Barrasa J.M."/>
            <person name="Sanchez-Garcia M."/>
            <person name="Camarero S."/>
            <person name="Miyauchi S."/>
            <person name="Serrano A."/>
            <person name="Linde D."/>
            <person name="Babiker R."/>
            <person name="Drula E."/>
            <person name="Ayuso-Fernandez I."/>
            <person name="Pacheco R."/>
            <person name="Padilla G."/>
            <person name="Ferreira P."/>
            <person name="Barriuso J."/>
            <person name="Kellner H."/>
            <person name="Castanera R."/>
            <person name="Alfaro M."/>
            <person name="Ramirez L."/>
            <person name="Pisabarro A.G."/>
            <person name="Kuo A."/>
            <person name="Tritt A."/>
            <person name="Lipzen A."/>
            <person name="He G."/>
            <person name="Yan M."/>
            <person name="Ng V."/>
            <person name="Cullen D."/>
            <person name="Martin F."/>
            <person name="Rosso M.-N."/>
            <person name="Henrissat B."/>
            <person name="Hibbett D."/>
            <person name="Martinez A.T."/>
            <person name="Grigoriev I.V."/>
        </authorList>
    </citation>
    <scope>NUCLEOTIDE SEQUENCE</scope>
    <source>
        <strain evidence="7">CIRM-BRFM 674</strain>
    </source>
</reference>
<dbReference type="EMBL" id="MU155263">
    <property type="protein sequence ID" value="KAF9477381.1"/>
    <property type="molecule type" value="Genomic_DNA"/>
</dbReference>
<dbReference type="AlphaFoldDB" id="A0A9P6CRS7"/>
<feature type="domain" description="UBC core" evidence="6">
    <location>
        <begin position="4"/>
        <end position="150"/>
    </location>
</feature>
<protein>
    <recommendedName>
        <fullName evidence="1">E2 ubiquitin-conjugating enzyme</fullName>
        <ecNumber evidence="1">2.3.2.23</ecNumber>
    </recommendedName>
</protein>
<dbReference type="SUPFAM" id="SSF54495">
    <property type="entry name" value="UBC-like"/>
    <property type="match status" value="1"/>
</dbReference>
<dbReference type="EC" id="2.3.2.23" evidence="1"/>
<dbReference type="InterPro" id="IPR016135">
    <property type="entry name" value="UBQ-conjugating_enzyme/RWD"/>
</dbReference>
<evidence type="ECO:0000259" key="6">
    <source>
        <dbReference type="PROSITE" id="PS50127"/>
    </source>
</evidence>
<gene>
    <name evidence="7" type="ORF">BDN70DRAFT_861998</name>
</gene>
<dbReference type="PANTHER" id="PTHR24068">
    <property type="entry name" value="UBIQUITIN-CONJUGATING ENZYME E2"/>
    <property type="match status" value="1"/>
</dbReference>
<dbReference type="FunFam" id="3.10.110.10:FF:000060">
    <property type="entry name" value="Ubiquitin conjugating enzyme (UbcB)"/>
    <property type="match status" value="1"/>
</dbReference>
<dbReference type="OrthoDB" id="9978460at2759"/>
<organism evidence="7 8">
    <name type="scientific">Pholiota conissans</name>
    <dbReference type="NCBI Taxonomy" id="109636"/>
    <lineage>
        <taxon>Eukaryota</taxon>
        <taxon>Fungi</taxon>
        <taxon>Dikarya</taxon>
        <taxon>Basidiomycota</taxon>
        <taxon>Agaricomycotina</taxon>
        <taxon>Agaricomycetes</taxon>
        <taxon>Agaricomycetidae</taxon>
        <taxon>Agaricales</taxon>
        <taxon>Agaricineae</taxon>
        <taxon>Strophariaceae</taxon>
        <taxon>Pholiota</taxon>
    </lineage>
</organism>
<evidence type="ECO:0000256" key="1">
    <source>
        <dbReference type="ARBA" id="ARBA00012486"/>
    </source>
</evidence>
<accession>A0A9P6CRS7</accession>
<evidence type="ECO:0000256" key="5">
    <source>
        <dbReference type="ARBA" id="ARBA00022840"/>
    </source>
</evidence>
<evidence type="ECO:0000313" key="8">
    <source>
        <dbReference type="Proteomes" id="UP000807469"/>
    </source>
</evidence>
<dbReference type="GO" id="GO:0005524">
    <property type="term" value="F:ATP binding"/>
    <property type="evidence" value="ECO:0007669"/>
    <property type="project" value="UniProtKB-KW"/>
</dbReference>
<dbReference type="GO" id="GO:0061631">
    <property type="term" value="F:ubiquitin conjugating enzyme activity"/>
    <property type="evidence" value="ECO:0007669"/>
    <property type="project" value="UniProtKB-EC"/>
</dbReference>
<sequence>MAPTAQRRIQRELADIKTTPIPGVSVELKDDNLFEWKCTIKADASSPYKNATFNFNVSLPENYPFKAPTVTFTTRIYHPGINEEGAICVPILRDEWKPAVTLSTVLAIIQEKVNNPSPDDPFEPDIAAQLKNDKAKFLATAKEWTKKYASS</sequence>
<keyword evidence="3" id="KW-0547">Nucleotide-binding</keyword>
<dbReference type="Proteomes" id="UP000807469">
    <property type="component" value="Unassembled WGS sequence"/>
</dbReference>
<dbReference type="Pfam" id="PF00179">
    <property type="entry name" value="UQ_con"/>
    <property type="match status" value="1"/>
</dbReference>
<proteinExistence type="predicted"/>
<keyword evidence="8" id="KW-1185">Reference proteome</keyword>
<evidence type="ECO:0000256" key="3">
    <source>
        <dbReference type="ARBA" id="ARBA00022741"/>
    </source>
</evidence>
<dbReference type="PROSITE" id="PS50127">
    <property type="entry name" value="UBC_2"/>
    <property type="match status" value="1"/>
</dbReference>
<dbReference type="SMART" id="SM00212">
    <property type="entry name" value="UBCc"/>
    <property type="match status" value="1"/>
</dbReference>
<dbReference type="Gene3D" id="3.10.110.10">
    <property type="entry name" value="Ubiquitin Conjugating Enzyme"/>
    <property type="match status" value="1"/>
</dbReference>
<name>A0A9P6CRS7_9AGAR</name>
<dbReference type="InterPro" id="IPR000608">
    <property type="entry name" value="UBC"/>
</dbReference>
<evidence type="ECO:0000313" key="7">
    <source>
        <dbReference type="EMBL" id="KAF9477381.1"/>
    </source>
</evidence>
<keyword evidence="5" id="KW-0067">ATP-binding</keyword>